<dbReference type="InterPro" id="IPR001229">
    <property type="entry name" value="Jacalin-like_lectin_dom"/>
</dbReference>
<feature type="compositionally biased region" description="Polar residues" evidence="1">
    <location>
        <begin position="302"/>
        <end position="316"/>
    </location>
</feature>
<organism evidence="3 4">
    <name type="scientific">Rhizoctonia solani</name>
    <dbReference type="NCBI Taxonomy" id="456999"/>
    <lineage>
        <taxon>Eukaryota</taxon>
        <taxon>Fungi</taxon>
        <taxon>Dikarya</taxon>
        <taxon>Basidiomycota</taxon>
        <taxon>Agaricomycotina</taxon>
        <taxon>Agaricomycetes</taxon>
        <taxon>Cantharellales</taxon>
        <taxon>Ceratobasidiaceae</taxon>
        <taxon>Rhizoctonia</taxon>
    </lineage>
</organism>
<gene>
    <name evidence="3" type="ORF">RHS04_01656</name>
</gene>
<name>A0A8H7LKD8_9AGAM</name>
<feature type="domain" description="Jacalin-type lectin" evidence="2">
    <location>
        <begin position="46"/>
        <end position="186"/>
    </location>
</feature>
<dbReference type="PROSITE" id="PS51752">
    <property type="entry name" value="JACALIN_LECTIN"/>
    <property type="match status" value="2"/>
</dbReference>
<sequence>MDFVPASPLSWRQIRITKVAPTIELLPPKIQEQLLELYARRLSYVPAITIGPGDSSGRTYDDTPHATKQISSVTVYASDWIRSMRFTYADKTCSTKHEGTEGHGTMHEFKLVEGEYITEMIIWRNQWQYIGGLQFITNLGRCSPHFGGGKLQVTPTVAKSKGGVLVGVISLLKQHDLDYLFSKIQAMPKECDVFSDYYGSKDGRPFNDRIVVRNSDIAISQVEVWGAAAIDSIQFTYVDSKNMTGGRILSGRHGGLGGSKKPPFILGPGEHIFGISGRHDNSRITQLTFITNRGRPSETFGMGQSTGESQSFSVSSPEDHEGNPMRLQYICGKCDIFLNGAVFAWTPV</sequence>
<evidence type="ECO:0000313" key="4">
    <source>
        <dbReference type="Proteomes" id="UP000650582"/>
    </source>
</evidence>
<dbReference type="Gene3D" id="2.100.10.30">
    <property type="entry name" value="Jacalin-like lectin domain"/>
    <property type="match status" value="2"/>
</dbReference>
<dbReference type="SUPFAM" id="SSF51101">
    <property type="entry name" value="Mannose-binding lectins"/>
    <property type="match status" value="2"/>
</dbReference>
<protein>
    <recommendedName>
        <fullName evidence="2">Jacalin-type lectin domain-containing protein</fullName>
    </recommendedName>
</protein>
<evidence type="ECO:0000256" key="1">
    <source>
        <dbReference type="SAM" id="MobiDB-lite"/>
    </source>
</evidence>
<dbReference type="EMBL" id="JACYCC010000033">
    <property type="protein sequence ID" value="KAF8684109.1"/>
    <property type="molecule type" value="Genomic_DNA"/>
</dbReference>
<feature type="region of interest" description="Disordered" evidence="1">
    <location>
        <begin position="295"/>
        <end position="320"/>
    </location>
</feature>
<evidence type="ECO:0000313" key="3">
    <source>
        <dbReference type="EMBL" id="KAF8684109.1"/>
    </source>
</evidence>
<reference evidence="3" key="1">
    <citation type="submission" date="2020-09" db="EMBL/GenBank/DDBJ databases">
        <title>Comparative genome analyses of four rice-infecting Rhizoctonia solani isolates reveal extensive enrichment of homogalacturonan modification genes.</title>
        <authorList>
            <person name="Lee D.-Y."/>
            <person name="Jeon J."/>
            <person name="Kim K.-T."/>
            <person name="Cheong K."/>
            <person name="Song H."/>
            <person name="Choi G."/>
            <person name="Ko J."/>
            <person name="Opiyo S.O."/>
            <person name="Zuo S."/>
            <person name="Madhav S."/>
            <person name="Lee Y.-H."/>
            <person name="Wang G.-L."/>
        </authorList>
    </citation>
    <scope>NUCLEOTIDE SEQUENCE</scope>
    <source>
        <strain evidence="3">AG1-IA YN-7</strain>
    </source>
</reference>
<comment type="caution">
    <text evidence="3">The sequence shown here is derived from an EMBL/GenBank/DDBJ whole genome shotgun (WGS) entry which is preliminary data.</text>
</comment>
<dbReference type="AlphaFoldDB" id="A0A8H7LKD8"/>
<evidence type="ECO:0000259" key="2">
    <source>
        <dbReference type="PROSITE" id="PS51752"/>
    </source>
</evidence>
<dbReference type="InterPro" id="IPR036404">
    <property type="entry name" value="Jacalin-like_lectin_dom_sf"/>
</dbReference>
<dbReference type="SMART" id="SM00915">
    <property type="entry name" value="Jacalin"/>
    <property type="match status" value="2"/>
</dbReference>
<feature type="domain" description="Jacalin-type lectin" evidence="2">
    <location>
        <begin position="192"/>
        <end position="347"/>
    </location>
</feature>
<accession>A0A8H7LKD8</accession>
<dbReference type="PANTHER" id="PTHR46506">
    <property type="entry name" value="OS05G0143600 PROTEIN"/>
    <property type="match status" value="1"/>
</dbReference>
<dbReference type="Proteomes" id="UP000650582">
    <property type="component" value="Unassembled WGS sequence"/>
</dbReference>
<dbReference type="Pfam" id="PF01419">
    <property type="entry name" value="Jacalin"/>
    <property type="match status" value="2"/>
</dbReference>
<proteinExistence type="predicted"/>